<name>A0A7W7W3I1_9ACTN</name>
<organism evidence="1 2">
    <name type="scientific">Lipingzhangella halophila</name>
    <dbReference type="NCBI Taxonomy" id="1783352"/>
    <lineage>
        <taxon>Bacteria</taxon>
        <taxon>Bacillati</taxon>
        <taxon>Actinomycetota</taxon>
        <taxon>Actinomycetes</taxon>
        <taxon>Streptosporangiales</taxon>
        <taxon>Nocardiopsidaceae</taxon>
        <taxon>Lipingzhangella</taxon>
    </lineage>
</organism>
<dbReference type="InterPro" id="IPR017853">
    <property type="entry name" value="GH"/>
</dbReference>
<dbReference type="Gene3D" id="3.20.20.80">
    <property type="entry name" value="Glycosidases"/>
    <property type="match status" value="1"/>
</dbReference>
<protein>
    <recommendedName>
        <fullName evidence="3">Abortive infection protein</fullName>
    </recommendedName>
</protein>
<keyword evidence="2" id="KW-1185">Reference proteome</keyword>
<dbReference type="Proteomes" id="UP000523007">
    <property type="component" value="Unassembled WGS sequence"/>
</dbReference>
<accession>A0A7W7W3I1</accession>
<evidence type="ECO:0000313" key="2">
    <source>
        <dbReference type="Proteomes" id="UP000523007"/>
    </source>
</evidence>
<comment type="caution">
    <text evidence="1">The sequence shown here is derived from an EMBL/GenBank/DDBJ whole genome shotgun (WGS) entry which is preliminary data.</text>
</comment>
<dbReference type="SUPFAM" id="SSF51445">
    <property type="entry name" value="(Trans)glycosidases"/>
    <property type="match status" value="1"/>
</dbReference>
<evidence type="ECO:0008006" key="3">
    <source>
        <dbReference type="Google" id="ProtNLM"/>
    </source>
</evidence>
<proteinExistence type="predicted"/>
<dbReference type="AlphaFoldDB" id="A0A7W7W3I1"/>
<evidence type="ECO:0000313" key="1">
    <source>
        <dbReference type="EMBL" id="MBB4933072.1"/>
    </source>
</evidence>
<gene>
    <name evidence="1" type="ORF">F4561_003892</name>
</gene>
<sequence length="324" mass="35777">MTALRTRGVSYIRGDHPPEVVRRVMRTVRDDLSCTSVLLIESEVSALVETARIALDAGLDIVIRPQLANARPQAVLDHLPRMAAAAEELRLAHRNRVTLLVGTEFSLTTRGIVPGPHDLVRLALILRAHRLLRRRINRRVDALLGDAAAVARAHFAGPVGYGAATWESVDHSPFDFVGVNLYRTGTDREGYRREVRDLVSSAGKPVVVTEFGCGAQVGGDRRGPGSFRIVNWFADPPRVKDGNSRDEAVQADYLEELIGLYAAEGVDGCFVFTFCMTDFPHHEETKRDLDMAGFGIVAVSPEDPSSWRAKEAFHTVAQRYAELR</sequence>
<dbReference type="EMBL" id="JACHJT010000001">
    <property type="protein sequence ID" value="MBB4933072.1"/>
    <property type="molecule type" value="Genomic_DNA"/>
</dbReference>
<dbReference type="RefSeq" id="WP_221445544.1">
    <property type="nucleotide sequence ID" value="NZ_JACHJT010000001.1"/>
</dbReference>
<reference evidence="1 2" key="1">
    <citation type="submission" date="2020-08" db="EMBL/GenBank/DDBJ databases">
        <title>Sequencing the genomes of 1000 actinobacteria strains.</title>
        <authorList>
            <person name="Klenk H.-P."/>
        </authorList>
    </citation>
    <scope>NUCLEOTIDE SEQUENCE [LARGE SCALE GENOMIC DNA]</scope>
    <source>
        <strain evidence="1 2">DSM 102030</strain>
    </source>
</reference>